<organism evidence="1 2">
    <name type="scientific">Datura stramonium</name>
    <name type="common">Jimsonweed</name>
    <name type="synonym">Common thornapple</name>
    <dbReference type="NCBI Taxonomy" id="4076"/>
    <lineage>
        <taxon>Eukaryota</taxon>
        <taxon>Viridiplantae</taxon>
        <taxon>Streptophyta</taxon>
        <taxon>Embryophyta</taxon>
        <taxon>Tracheophyta</taxon>
        <taxon>Spermatophyta</taxon>
        <taxon>Magnoliopsida</taxon>
        <taxon>eudicotyledons</taxon>
        <taxon>Gunneridae</taxon>
        <taxon>Pentapetalae</taxon>
        <taxon>asterids</taxon>
        <taxon>lamiids</taxon>
        <taxon>Solanales</taxon>
        <taxon>Solanaceae</taxon>
        <taxon>Solanoideae</taxon>
        <taxon>Datureae</taxon>
        <taxon>Datura</taxon>
    </lineage>
</organism>
<evidence type="ECO:0000313" key="2">
    <source>
        <dbReference type="Proteomes" id="UP000823775"/>
    </source>
</evidence>
<evidence type="ECO:0000313" key="1">
    <source>
        <dbReference type="EMBL" id="MCE3049516.1"/>
    </source>
</evidence>
<proteinExistence type="predicted"/>
<keyword evidence="2" id="KW-1185">Reference proteome</keyword>
<protein>
    <submittedName>
        <fullName evidence="1">Uncharacterized protein</fullName>
    </submittedName>
</protein>
<reference evidence="1 2" key="1">
    <citation type="journal article" date="2021" name="BMC Genomics">
        <title>Datura genome reveals duplications of psychoactive alkaloid biosynthetic genes and high mutation rate following tissue culture.</title>
        <authorList>
            <person name="Rajewski A."/>
            <person name="Carter-House D."/>
            <person name="Stajich J."/>
            <person name="Litt A."/>
        </authorList>
    </citation>
    <scope>NUCLEOTIDE SEQUENCE [LARGE SCALE GENOMIC DNA]</scope>
    <source>
        <strain evidence="1">AR-01</strain>
    </source>
</reference>
<dbReference type="Proteomes" id="UP000823775">
    <property type="component" value="Unassembled WGS sequence"/>
</dbReference>
<gene>
    <name evidence="1" type="ORF">HAX54_045086</name>
</gene>
<name>A0ABS8WHD6_DATST</name>
<comment type="caution">
    <text evidence="1">The sequence shown here is derived from an EMBL/GenBank/DDBJ whole genome shotgun (WGS) entry which is preliminary data.</text>
</comment>
<dbReference type="EMBL" id="JACEIK010006954">
    <property type="protein sequence ID" value="MCE3049516.1"/>
    <property type="molecule type" value="Genomic_DNA"/>
</dbReference>
<accession>A0ABS8WHD6</accession>
<sequence length="195" mass="22400">MYWACEMQVPICKTQVRHRMDPEYLEENFPKSGYLHATYEMLTRTFNTHVQRRSRAVNWTPEPHLCKTCVLQIPFCSHISNVYASIVADPCTRTACCMSRHACHMLLTKLPNLKPKQDLFGSLHARHLRTASQDMLVQREGHSVLNEIKFLLSLWLGSALHLRATEPHMRLTDVSTDALHTSPKIACVELEAYLA</sequence>